<dbReference type="AlphaFoldDB" id="A0A914DA90"/>
<organism evidence="1 2">
    <name type="scientific">Acrobeloides nanus</name>
    <dbReference type="NCBI Taxonomy" id="290746"/>
    <lineage>
        <taxon>Eukaryota</taxon>
        <taxon>Metazoa</taxon>
        <taxon>Ecdysozoa</taxon>
        <taxon>Nematoda</taxon>
        <taxon>Chromadorea</taxon>
        <taxon>Rhabditida</taxon>
        <taxon>Tylenchina</taxon>
        <taxon>Cephalobomorpha</taxon>
        <taxon>Cephaloboidea</taxon>
        <taxon>Cephalobidae</taxon>
        <taxon>Acrobeloides</taxon>
    </lineage>
</organism>
<reference evidence="2" key="1">
    <citation type="submission" date="2022-11" db="UniProtKB">
        <authorList>
            <consortium name="WormBaseParasite"/>
        </authorList>
    </citation>
    <scope>IDENTIFICATION</scope>
</reference>
<dbReference type="WBParaSite" id="ACRNAN_scaffold22082.g26291.t1">
    <property type="protein sequence ID" value="ACRNAN_scaffold22082.g26291.t1"/>
    <property type="gene ID" value="ACRNAN_scaffold22082.g26291"/>
</dbReference>
<keyword evidence="1" id="KW-1185">Reference proteome</keyword>
<name>A0A914DA90_9BILA</name>
<sequence>MQSWYMQWPWKLQGIMCPIEDLKIDGRVVEKIVHIINLLNLTQSDYEALQDGLRLWNFNM</sequence>
<accession>A0A914DA90</accession>
<evidence type="ECO:0000313" key="1">
    <source>
        <dbReference type="Proteomes" id="UP000887540"/>
    </source>
</evidence>
<proteinExistence type="predicted"/>
<evidence type="ECO:0000313" key="2">
    <source>
        <dbReference type="WBParaSite" id="ACRNAN_scaffold22082.g26291.t1"/>
    </source>
</evidence>
<dbReference type="Proteomes" id="UP000887540">
    <property type="component" value="Unplaced"/>
</dbReference>
<protein>
    <submittedName>
        <fullName evidence="2">Uncharacterized protein</fullName>
    </submittedName>
</protein>